<keyword evidence="2" id="KW-1185">Reference proteome</keyword>
<dbReference type="AlphaFoldDB" id="A0A364REK9"/>
<evidence type="ECO:0000313" key="2">
    <source>
        <dbReference type="Proteomes" id="UP000251692"/>
    </source>
</evidence>
<dbReference type="Proteomes" id="UP000251692">
    <property type="component" value="Unassembled WGS sequence"/>
</dbReference>
<evidence type="ECO:0000313" key="1">
    <source>
        <dbReference type="EMBL" id="RAU82685.1"/>
    </source>
</evidence>
<dbReference type="EMBL" id="QMDV01000002">
    <property type="protein sequence ID" value="RAU82685.1"/>
    <property type="molecule type" value="Genomic_DNA"/>
</dbReference>
<proteinExistence type="predicted"/>
<gene>
    <name evidence="1" type="ORF">DP923_05345</name>
</gene>
<protein>
    <submittedName>
        <fullName evidence="1">Uncharacterized protein</fullName>
    </submittedName>
</protein>
<sequence length="88" mass="10240">MAEEVYVCVAGSTLNWQTKSKYTGCAWCCRIILWRVDRKYKKNNTALWFCLAEQAQHLNKILAGSNHLYFRIKKNRKVICAITGLEQV</sequence>
<organism evidence="1 2">
    <name type="scientific">Pontibacter arcticus</name>
    <dbReference type="NCBI Taxonomy" id="2080288"/>
    <lineage>
        <taxon>Bacteria</taxon>
        <taxon>Pseudomonadati</taxon>
        <taxon>Bacteroidota</taxon>
        <taxon>Cytophagia</taxon>
        <taxon>Cytophagales</taxon>
        <taxon>Hymenobacteraceae</taxon>
        <taxon>Pontibacter</taxon>
    </lineage>
</organism>
<reference evidence="1 2" key="2">
    <citation type="submission" date="2018-07" db="EMBL/GenBank/DDBJ databases">
        <title>Pontibacter sp. 2b14 genomic sequence and assembly.</title>
        <authorList>
            <person name="Du Z.-J."/>
        </authorList>
    </citation>
    <scope>NUCLEOTIDE SEQUENCE [LARGE SCALE GENOMIC DNA]</scope>
    <source>
        <strain evidence="1 2">2b14</strain>
    </source>
</reference>
<reference evidence="1 2" key="1">
    <citation type="submission" date="2018-06" db="EMBL/GenBank/DDBJ databases">
        <authorList>
            <person name="Liu Z.-W."/>
        </authorList>
    </citation>
    <scope>NUCLEOTIDE SEQUENCE [LARGE SCALE GENOMIC DNA]</scope>
    <source>
        <strain evidence="1 2">2b14</strain>
    </source>
</reference>
<name>A0A364REK9_9BACT</name>
<comment type="caution">
    <text evidence="1">The sequence shown here is derived from an EMBL/GenBank/DDBJ whole genome shotgun (WGS) entry which is preliminary data.</text>
</comment>
<accession>A0A364REK9</accession>